<protein>
    <submittedName>
        <fullName evidence="3">Uncharacterized protein</fullName>
    </submittedName>
</protein>
<organism evidence="3 4">
    <name type="scientific">Wickerhamomyces pijperi</name>
    <name type="common">Yeast</name>
    <name type="synonym">Pichia pijperi</name>
    <dbReference type="NCBI Taxonomy" id="599730"/>
    <lineage>
        <taxon>Eukaryota</taxon>
        <taxon>Fungi</taxon>
        <taxon>Dikarya</taxon>
        <taxon>Ascomycota</taxon>
        <taxon>Saccharomycotina</taxon>
        <taxon>Saccharomycetes</taxon>
        <taxon>Phaffomycetales</taxon>
        <taxon>Wickerhamomycetaceae</taxon>
        <taxon>Wickerhamomyces</taxon>
    </lineage>
</organism>
<feature type="compositionally biased region" description="Acidic residues" evidence="2">
    <location>
        <begin position="442"/>
        <end position="474"/>
    </location>
</feature>
<evidence type="ECO:0000313" key="3">
    <source>
        <dbReference type="EMBL" id="KAH3685122.1"/>
    </source>
</evidence>
<comment type="caution">
    <text evidence="3">The sequence shown here is derived from an EMBL/GenBank/DDBJ whole genome shotgun (WGS) entry which is preliminary data.</text>
</comment>
<feature type="region of interest" description="Disordered" evidence="2">
    <location>
        <begin position="1"/>
        <end position="116"/>
    </location>
</feature>
<feature type="compositionally biased region" description="Basic and acidic residues" evidence="2">
    <location>
        <begin position="399"/>
        <end position="410"/>
    </location>
</feature>
<proteinExistence type="predicted"/>
<accession>A0A9P8Q8R9</accession>
<evidence type="ECO:0000313" key="4">
    <source>
        <dbReference type="Proteomes" id="UP000774326"/>
    </source>
</evidence>
<reference evidence="3" key="1">
    <citation type="journal article" date="2021" name="Open Biol.">
        <title>Shared evolutionary footprints suggest mitochondrial oxidative damage underlies multiple complex I losses in fungi.</title>
        <authorList>
            <person name="Schikora-Tamarit M.A."/>
            <person name="Marcet-Houben M."/>
            <person name="Nosek J."/>
            <person name="Gabaldon T."/>
        </authorList>
    </citation>
    <scope>NUCLEOTIDE SEQUENCE</scope>
    <source>
        <strain evidence="3">CBS2887</strain>
    </source>
</reference>
<feature type="compositionally biased region" description="Basic and acidic residues" evidence="2">
    <location>
        <begin position="175"/>
        <end position="187"/>
    </location>
</feature>
<feature type="region of interest" description="Disordered" evidence="2">
    <location>
        <begin position="363"/>
        <end position="517"/>
    </location>
</feature>
<feature type="compositionally biased region" description="Low complexity" evidence="2">
    <location>
        <begin position="13"/>
        <end position="26"/>
    </location>
</feature>
<feature type="compositionally biased region" description="Basic residues" evidence="2">
    <location>
        <begin position="1"/>
        <end position="12"/>
    </location>
</feature>
<feature type="region of interest" description="Disordered" evidence="2">
    <location>
        <begin position="166"/>
        <end position="187"/>
    </location>
</feature>
<feature type="compositionally biased region" description="Basic and acidic residues" evidence="2">
    <location>
        <begin position="365"/>
        <end position="377"/>
    </location>
</feature>
<keyword evidence="1" id="KW-0175">Coiled coil</keyword>
<feature type="coiled-coil region" evidence="1">
    <location>
        <begin position="123"/>
        <end position="153"/>
    </location>
</feature>
<name>A0A9P8Q8R9_WICPI</name>
<evidence type="ECO:0000256" key="1">
    <source>
        <dbReference type="SAM" id="Coils"/>
    </source>
</evidence>
<keyword evidence="4" id="KW-1185">Reference proteome</keyword>
<gene>
    <name evidence="3" type="ORF">WICPIJ_003889</name>
</gene>
<evidence type="ECO:0000256" key="2">
    <source>
        <dbReference type="SAM" id="MobiDB-lite"/>
    </source>
</evidence>
<feature type="compositionally biased region" description="Basic and acidic residues" evidence="2">
    <location>
        <begin position="60"/>
        <end position="69"/>
    </location>
</feature>
<feature type="compositionally biased region" description="Basic and acidic residues" evidence="2">
    <location>
        <begin position="32"/>
        <end position="45"/>
    </location>
</feature>
<sequence length="787" mass="89166">MLKSQSRPRRTRSTSSNEQSSQNGNQRRTRSSPHDVNLDDHEINRISRLTRRRKIINSNLRKDNRKLLESRQGPQHDISAPLPTPPSVSDDASVTSSSDSEVEPSKAGIEISTEVSPVPQKGIDTLATKLKDVEEQKKKLTESMTQFNELKEQVQLLQQIVTSSFSQISSQTQPKEPEQQRLTQADKDEEIQTLRSRVSFLEGQLSFQRKTITSSPASTQVDDTIFTHPSNLSTPLRPIMSHTSGTDPPTSAFSFTTPINSQQNNSTPTDLLSTPMLGNTRINSSILEQMVQVMKQHELFHSMRSQTVSFSSSPLPKTPVEPVMINSSPLRPIEQEHSEVEMSDVPFSSPLKRSHDEGIFTVDDEISHTDDTLHDSVDEGEEWSDLGSTGLSSPLKRHKIDDSRIEHGLEIEEEEGQQEDQQEEQQEEQEELEKQEVQAVQDDQEVEQEEEDDQEPEKEEEQEEQEEGVVDEENHESTAEITPVEPAEPSMEMTETQLDEPEKQQEPLITQSTAQQSQTNNISSLPFPLTFQSVPICLIVLHLHLTGKLKLPFTQLLRSPITHVLYPDPTLLCQYCITPIITIQVNKQTGETNVKVIDHDHAYNGKCSKSIKDITHTTKMAMLNSRARSLPRLNLLNKWYEQKVSQGDASLGLRGFRLGLIVLGIREFEGLEFMIFCTLRNVLYENKSCISRGEVLKYQGLKSLGKCSDLIFDLICQSWCEDFDNEKLIKELELFCCSPSADATIGIRPFNVDSWKNKVRASIKRRLNKHHKDEIIEVMNLEKAQST</sequence>
<feature type="compositionally biased region" description="Low complexity" evidence="2">
    <location>
        <begin position="87"/>
        <end position="99"/>
    </location>
</feature>
<feature type="compositionally biased region" description="Acidic residues" evidence="2">
    <location>
        <begin position="411"/>
        <end position="433"/>
    </location>
</feature>
<dbReference type="EMBL" id="JAEUBG010002137">
    <property type="protein sequence ID" value="KAH3685122.1"/>
    <property type="molecule type" value="Genomic_DNA"/>
</dbReference>
<reference evidence="3" key="2">
    <citation type="submission" date="2021-01" db="EMBL/GenBank/DDBJ databases">
        <authorList>
            <person name="Schikora-Tamarit M.A."/>
        </authorList>
    </citation>
    <scope>NUCLEOTIDE SEQUENCE</scope>
    <source>
        <strain evidence="3">CBS2887</strain>
    </source>
</reference>
<dbReference type="Proteomes" id="UP000774326">
    <property type="component" value="Unassembled WGS sequence"/>
</dbReference>
<dbReference type="AlphaFoldDB" id="A0A9P8Q8R9"/>